<dbReference type="Proteomes" id="UP000827872">
    <property type="component" value="Linkage Group LG06"/>
</dbReference>
<keyword evidence="2" id="KW-1185">Reference proteome</keyword>
<comment type="caution">
    <text evidence="1">The sequence shown here is derived from an EMBL/GenBank/DDBJ whole genome shotgun (WGS) entry which is preliminary data.</text>
</comment>
<sequence>MPVERWDKWLEQDIKKLKADLQASRQIEQELRSQIGSLTSTERGIRSEIGQLRQENELLQNKLHNAVQMKQKDKQTIGQLEKKLKAEQEARTFVEKQLMEEKKRKKLEEATAARAVAFAAATRGECTETLRNRIRDLETECKKLTIDIKLKEDQIRDLEMKVQEFARSAAEETRAKKGGRKQAPAELQPEKPAKTRRKDEAAGRAEAPPASKKEKAKVLPGSSAPSQGTAGTGGSPTSSSYPIRELECCVPPLANPTAEAAEEATSHPGQVQGPQGNSGEGSDADEDNPAPNDILVWQNAPPAAFAQLLRAEIEKVLDAREQRAMPSRPLVQPPRAQPSLSGEAAVARCRDPLALQEEEEEDLEGEEEEEES</sequence>
<gene>
    <name evidence="1" type="ORF">K3G42_025108</name>
</gene>
<reference evidence="1" key="1">
    <citation type="submission" date="2021-08" db="EMBL/GenBank/DDBJ databases">
        <title>The first chromosome-level gecko genome reveals the dynamic sex chromosomes of Neotropical dwarf geckos (Sphaerodactylidae: Sphaerodactylus).</title>
        <authorList>
            <person name="Pinto B.J."/>
            <person name="Keating S.E."/>
            <person name="Gamble T."/>
        </authorList>
    </citation>
    <scope>NUCLEOTIDE SEQUENCE</scope>
    <source>
        <strain evidence="1">TG3544</strain>
    </source>
</reference>
<evidence type="ECO:0000313" key="1">
    <source>
        <dbReference type="EMBL" id="KAH8007704.1"/>
    </source>
</evidence>
<proteinExistence type="predicted"/>
<dbReference type="EMBL" id="CM037619">
    <property type="protein sequence ID" value="KAH8007704.1"/>
    <property type="molecule type" value="Genomic_DNA"/>
</dbReference>
<protein>
    <submittedName>
        <fullName evidence="1">Uncharacterized protein</fullName>
    </submittedName>
</protein>
<evidence type="ECO:0000313" key="2">
    <source>
        <dbReference type="Proteomes" id="UP000827872"/>
    </source>
</evidence>
<name>A0ACB8FQR4_9SAUR</name>
<accession>A0ACB8FQR4</accession>
<organism evidence="1 2">
    <name type="scientific">Sphaerodactylus townsendi</name>
    <dbReference type="NCBI Taxonomy" id="933632"/>
    <lineage>
        <taxon>Eukaryota</taxon>
        <taxon>Metazoa</taxon>
        <taxon>Chordata</taxon>
        <taxon>Craniata</taxon>
        <taxon>Vertebrata</taxon>
        <taxon>Euteleostomi</taxon>
        <taxon>Lepidosauria</taxon>
        <taxon>Squamata</taxon>
        <taxon>Bifurcata</taxon>
        <taxon>Gekkota</taxon>
        <taxon>Sphaerodactylidae</taxon>
        <taxon>Sphaerodactylus</taxon>
    </lineage>
</organism>